<name>A0A0F3RCW1_9RICK</name>
<dbReference type="AlphaFoldDB" id="A0A0F3RCW1"/>
<reference evidence="1 2" key="1">
    <citation type="submission" date="2015-01" db="EMBL/GenBank/DDBJ databases">
        <title>Genome Sequencing of Rickettsiales /home/snadendla/prok_pipe/test/illegal_ec_num.txt.</title>
        <authorList>
            <person name="Daugherty S.C."/>
            <person name="Su Q."/>
            <person name="Abolude K."/>
            <person name="Beier-Sexton M."/>
            <person name="Carlyon J.A."/>
            <person name="Carter R."/>
            <person name="Day N.P."/>
            <person name="Dumler S.J."/>
            <person name="Dyachenko V."/>
            <person name="Godinez A."/>
            <person name="Kurtti T.J."/>
            <person name="Lichay M."/>
            <person name="Mullins K.E."/>
            <person name="Ott S."/>
            <person name="Pappas-Brown V."/>
            <person name="Paris D.H."/>
            <person name="Patel P."/>
            <person name="Richards A.L."/>
            <person name="Sadzewicz L."/>
            <person name="Sears K."/>
            <person name="Seidman D."/>
            <person name="Sengamalay N."/>
            <person name="Stenos J."/>
            <person name="Tallon L.J."/>
            <person name="Vincent G."/>
            <person name="Fraser C.M."/>
            <person name="Munderloh U."/>
            <person name="Dunning-Hotopp J.C."/>
        </authorList>
    </citation>
    <scope>NUCLEOTIDE SEQUENCE [LARGE SCALE GENOMIC DNA]</scope>
    <source>
        <strain evidence="1 2">T170-B</strain>
    </source>
</reference>
<sequence length="40" mass="4470">MLGARLRGNDIEQVSQSIQQCSAFAMVQKTTQLDDKKNLC</sequence>
<comment type="caution">
    <text evidence="1">The sequence shown here is derived from an EMBL/GenBank/DDBJ whole genome shotgun (WGS) entry which is preliminary data.</text>
</comment>
<protein>
    <submittedName>
        <fullName evidence="1">Uncharacterized protein</fullName>
    </submittedName>
</protein>
<accession>A0A0F3RCW1</accession>
<dbReference type="Proteomes" id="UP000033736">
    <property type="component" value="Unassembled WGS sequence"/>
</dbReference>
<dbReference type="EMBL" id="LAOQ01000006">
    <property type="protein sequence ID" value="KJW04103.1"/>
    <property type="molecule type" value="Genomic_DNA"/>
</dbReference>
<organism evidence="1 2">
    <name type="scientific">Rickettsia argasii T170-B</name>
    <dbReference type="NCBI Taxonomy" id="1268837"/>
    <lineage>
        <taxon>Bacteria</taxon>
        <taxon>Pseudomonadati</taxon>
        <taxon>Pseudomonadota</taxon>
        <taxon>Alphaproteobacteria</taxon>
        <taxon>Rickettsiales</taxon>
        <taxon>Rickettsiaceae</taxon>
        <taxon>Rickettsieae</taxon>
        <taxon>Rickettsia</taxon>
        <taxon>spotted fever group</taxon>
    </lineage>
</organism>
<gene>
    <name evidence="1" type="ORF">RAT170B_1479</name>
</gene>
<evidence type="ECO:0000313" key="1">
    <source>
        <dbReference type="EMBL" id="KJW04103.1"/>
    </source>
</evidence>
<evidence type="ECO:0000313" key="2">
    <source>
        <dbReference type="Proteomes" id="UP000033736"/>
    </source>
</evidence>
<keyword evidence="2" id="KW-1185">Reference proteome</keyword>
<proteinExistence type="predicted"/>